<accession>A0A9P6LME3</accession>
<organism evidence="3 4">
    <name type="scientific">Colletotrichum karsti</name>
    <dbReference type="NCBI Taxonomy" id="1095194"/>
    <lineage>
        <taxon>Eukaryota</taxon>
        <taxon>Fungi</taxon>
        <taxon>Dikarya</taxon>
        <taxon>Ascomycota</taxon>
        <taxon>Pezizomycotina</taxon>
        <taxon>Sordariomycetes</taxon>
        <taxon>Hypocreomycetidae</taxon>
        <taxon>Glomerellales</taxon>
        <taxon>Glomerellaceae</taxon>
        <taxon>Colletotrichum</taxon>
        <taxon>Colletotrichum boninense species complex</taxon>
    </lineage>
</organism>
<keyword evidence="4" id="KW-1185">Reference proteome</keyword>
<dbReference type="GO" id="GO:0032259">
    <property type="term" value="P:methylation"/>
    <property type="evidence" value="ECO:0007669"/>
    <property type="project" value="InterPro"/>
</dbReference>
<dbReference type="InterPro" id="IPR029063">
    <property type="entry name" value="SAM-dependent_MTases_sf"/>
</dbReference>
<dbReference type="EMBL" id="JAATWM020000002">
    <property type="protein sequence ID" value="KAF9881414.1"/>
    <property type="molecule type" value="Genomic_DNA"/>
</dbReference>
<dbReference type="OrthoDB" id="417125at2759"/>
<feature type="domain" description="Ribosomal RNA methyltransferase FtsJ" evidence="2">
    <location>
        <begin position="269"/>
        <end position="452"/>
    </location>
</feature>
<evidence type="ECO:0000256" key="1">
    <source>
        <dbReference type="SAM" id="Phobius"/>
    </source>
</evidence>
<dbReference type="RefSeq" id="XP_038750875.1">
    <property type="nucleotide sequence ID" value="XM_038883280.1"/>
</dbReference>
<dbReference type="AlphaFoldDB" id="A0A9P6LME3"/>
<evidence type="ECO:0000313" key="4">
    <source>
        <dbReference type="Proteomes" id="UP000781932"/>
    </source>
</evidence>
<evidence type="ECO:0000259" key="2">
    <source>
        <dbReference type="Pfam" id="PF01728"/>
    </source>
</evidence>
<dbReference type="Pfam" id="PF01728">
    <property type="entry name" value="FtsJ"/>
    <property type="match status" value="1"/>
</dbReference>
<keyword evidence="1" id="KW-0472">Membrane</keyword>
<dbReference type="InterPro" id="IPR002877">
    <property type="entry name" value="RNA_MeTrfase_FtsJ_dom"/>
</dbReference>
<dbReference type="Proteomes" id="UP000781932">
    <property type="component" value="Unassembled WGS sequence"/>
</dbReference>
<feature type="transmembrane region" description="Helical" evidence="1">
    <location>
        <begin position="62"/>
        <end position="82"/>
    </location>
</feature>
<reference evidence="3" key="2">
    <citation type="submission" date="2020-11" db="EMBL/GenBank/DDBJ databases">
        <title>Whole genome sequencing of Colletotrichum sp.</title>
        <authorList>
            <person name="Li H."/>
        </authorList>
    </citation>
    <scope>NUCLEOTIDE SEQUENCE</scope>
    <source>
        <strain evidence="3">CkLH20</strain>
    </source>
</reference>
<dbReference type="GO" id="GO:0008168">
    <property type="term" value="F:methyltransferase activity"/>
    <property type="evidence" value="ECO:0007669"/>
    <property type="project" value="InterPro"/>
</dbReference>
<gene>
    <name evidence="3" type="ORF">CkaCkLH20_00560</name>
</gene>
<dbReference type="SUPFAM" id="SSF53335">
    <property type="entry name" value="S-adenosyl-L-methionine-dependent methyltransferases"/>
    <property type="match status" value="1"/>
</dbReference>
<evidence type="ECO:0000313" key="3">
    <source>
        <dbReference type="EMBL" id="KAF9881414.1"/>
    </source>
</evidence>
<protein>
    <recommendedName>
        <fullName evidence="2">Ribosomal RNA methyltransferase FtsJ domain-containing protein</fullName>
    </recommendedName>
</protein>
<sequence>MASRLVFDPLVALRAAPLISSTCTLLYAWDQHFFLNVFNAPEVRPKSKTVVQSYFRTFFRRGLPIVLSFITLSAATAAANLWTSPGALRARGTFWWYAAGAGLSLGHLAYVPAVAPRVQALVEAEEAEVEEDVNGLLEGWLRVNFVRMQTTKMASSTDNHQDASADDTHVQLMKGLTVAENHQEAADQEESRSENTIINYLIENCPEFAELRELRAEGWKNPEGDVFFKQLRNNADNTDSRTERYFYDMMRRIANEMHHSTLAFRIKNPGADYPHILDMGCAPGGFLATALDKNPGAKGLGLSLPVPDGGYRVVLPSGPDVDIRYLDVTMLPGDLGFHQIPVGHPDAYDFLPRQFELGRTFDLVICSGSVVRKHHVADYRQRSEARRLTASQLALGLERLNPGGTMVVLFHKVEARDTVLQLFRFSRFCGRLRLFKPTSGHAKRSSFYMVATEVRSRSPEALVAIEQWKEVWKAATLDMEGDAREEFDAEHVLEEFGEELVCLGRKVWAIQAEALKNAPFIKGH</sequence>
<proteinExistence type="predicted"/>
<keyword evidence="1" id="KW-1133">Transmembrane helix</keyword>
<dbReference type="Gene3D" id="3.40.50.150">
    <property type="entry name" value="Vaccinia Virus protein VP39"/>
    <property type="match status" value="1"/>
</dbReference>
<feature type="transmembrane region" description="Helical" evidence="1">
    <location>
        <begin position="12"/>
        <end position="29"/>
    </location>
</feature>
<keyword evidence="1" id="KW-0812">Transmembrane</keyword>
<dbReference type="GeneID" id="62156354"/>
<name>A0A9P6LME3_9PEZI</name>
<reference evidence="3" key="1">
    <citation type="submission" date="2020-03" db="EMBL/GenBank/DDBJ databases">
        <authorList>
            <person name="He L."/>
        </authorList>
    </citation>
    <scope>NUCLEOTIDE SEQUENCE</scope>
    <source>
        <strain evidence="3">CkLH20</strain>
    </source>
</reference>
<comment type="caution">
    <text evidence="3">The sequence shown here is derived from an EMBL/GenBank/DDBJ whole genome shotgun (WGS) entry which is preliminary data.</text>
</comment>